<keyword evidence="3" id="KW-0808">Transferase</keyword>
<evidence type="ECO:0000313" key="3">
    <source>
        <dbReference type="EMBL" id="WIY23382.1"/>
    </source>
</evidence>
<sequence length="474" mass="50372">MTLADFKTSIQIAAGDGSLQAGVIGDGVMIPGLNGDVPLVYADYVASGRALRQVEDFISSQVLPFYANSHTEASYCGSYVTRMRRQARAEIARLTGAMQADTVIFAGSGATAGLNRLVSLLGVAEAQDPVVFIGPYEHHSNILPWRESKARVVEIPEAAEGGVDMEALHRALADHADSDLKIGSFSAASNVTGILTDPDPISRLLHAHGALAIWDYAGGAPYLPIDMGGNGAARKDAVVVSPHKFPGGPGASGVLIVNSQVVRRRCPSWPGGGTVSFVSPWSHDYSEDLAAREEAGTPNVIGDIRAALVFLVKEAVGQAEIEAKEAHFTAMARAGWDDNPHLNLLGSASAERLPIFSFLVTGASGAPVHQQLFTRMLSDIYGIQARGGCACAGPYAHRLLGIDHAASEALFADLKAGKEMRKPGWVRLNFSYLMSDDTARYIIDSVNELARNAEEMAQQYSVDQSTARFKALVA</sequence>
<dbReference type="InterPro" id="IPR015422">
    <property type="entry name" value="PyrdxlP-dep_Trfase_small"/>
</dbReference>
<keyword evidence="1" id="KW-0663">Pyridoxal phosphate</keyword>
<keyword evidence="4" id="KW-1185">Reference proteome</keyword>
<evidence type="ECO:0000256" key="1">
    <source>
        <dbReference type="ARBA" id="ARBA00022898"/>
    </source>
</evidence>
<dbReference type="InterPro" id="IPR015421">
    <property type="entry name" value="PyrdxlP-dep_Trfase_major"/>
</dbReference>
<evidence type="ECO:0000259" key="2">
    <source>
        <dbReference type="Pfam" id="PF00266"/>
    </source>
</evidence>
<dbReference type="InterPro" id="IPR015424">
    <property type="entry name" value="PyrdxlP-dep_Trfase"/>
</dbReference>
<dbReference type="Proteomes" id="UP001238334">
    <property type="component" value="Chromosome"/>
</dbReference>
<dbReference type="PANTHER" id="PTHR43686:SF1">
    <property type="entry name" value="AMINOTRAN_5 DOMAIN-CONTAINING PROTEIN"/>
    <property type="match status" value="1"/>
</dbReference>
<reference evidence="3 4" key="1">
    <citation type="submission" date="2023-06" db="EMBL/GenBank/DDBJ databases">
        <title>Parasedimentitalea psychrophila sp. nov., a psychrophilic bacterium isolated from deep-sea sediment.</title>
        <authorList>
            <person name="Li A."/>
        </authorList>
    </citation>
    <scope>NUCLEOTIDE SEQUENCE [LARGE SCALE GENOMIC DNA]</scope>
    <source>
        <strain evidence="3 4">QS115</strain>
    </source>
</reference>
<dbReference type="GO" id="GO:0008483">
    <property type="term" value="F:transaminase activity"/>
    <property type="evidence" value="ECO:0007669"/>
    <property type="project" value="UniProtKB-KW"/>
</dbReference>
<feature type="domain" description="Aminotransferase class V" evidence="2">
    <location>
        <begin position="40"/>
        <end position="398"/>
    </location>
</feature>
<protein>
    <submittedName>
        <fullName evidence="3">Aminotransferase class V-fold PLP-dependent enzyme</fullName>
    </submittedName>
</protein>
<keyword evidence="3" id="KW-0032">Aminotransferase</keyword>
<proteinExistence type="predicted"/>
<dbReference type="AlphaFoldDB" id="A0A9Y2KWZ3"/>
<dbReference type="SUPFAM" id="SSF53383">
    <property type="entry name" value="PLP-dependent transferases"/>
    <property type="match status" value="1"/>
</dbReference>
<dbReference type="Gene3D" id="3.40.640.10">
    <property type="entry name" value="Type I PLP-dependent aspartate aminotransferase-like (Major domain)"/>
    <property type="match status" value="1"/>
</dbReference>
<organism evidence="3 4">
    <name type="scientific">Parasedimentitalea psychrophila</name>
    <dbReference type="NCBI Taxonomy" id="2997337"/>
    <lineage>
        <taxon>Bacteria</taxon>
        <taxon>Pseudomonadati</taxon>
        <taxon>Pseudomonadota</taxon>
        <taxon>Alphaproteobacteria</taxon>
        <taxon>Rhodobacterales</taxon>
        <taxon>Paracoccaceae</taxon>
        <taxon>Parasedimentitalea</taxon>
    </lineage>
</organism>
<gene>
    <name evidence="3" type="ORF">QPJ95_11975</name>
</gene>
<dbReference type="Pfam" id="PF00266">
    <property type="entry name" value="Aminotran_5"/>
    <property type="match status" value="1"/>
</dbReference>
<dbReference type="PANTHER" id="PTHR43686">
    <property type="entry name" value="SULFURTRANSFERASE-RELATED"/>
    <property type="match status" value="1"/>
</dbReference>
<dbReference type="RefSeq" id="WP_270918013.1">
    <property type="nucleotide sequence ID" value="NZ_CP127247.1"/>
</dbReference>
<dbReference type="InterPro" id="IPR000192">
    <property type="entry name" value="Aminotrans_V_dom"/>
</dbReference>
<dbReference type="EMBL" id="CP127247">
    <property type="protein sequence ID" value="WIY23382.1"/>
    <property type="molecule type" value="Genomic_DNA"/>
</dbReference>
<name>A0A9Y2KWZ3_9RHOB</name>
<accession>A0A9Y2KWZ3</accession>
<evidence type="ECO:0000313" key="4">
    <source>
        <dbReference type="Proteomes" id="UP001238334"/>
    </source>
</evidence>
<dbReference type="Gene3D" id="3.90.1150.10">
    <property type="entry name" value="Aspartate Aminotransferase, domain 1"/>
    <property type="match status" value="1"/>
</dbReference>
<dbReference type="KEGG" id="ppso:QPJ95_11975"/>